<proteinExistence type="predicted"/>
<feature type="region of interest" description="Disordered" evidence="2">
    <location>
        <begin position="818"/>
        <end position="877"/>
    </location>
</feature>
<reference evidence="6 7" key="1">
    <citation type="submission" date="2014-04" db="EMBL/GenBank/DDBJ databases">
        <authorList>
            <consortium name="DOE Joint Genome Institute"/>
            <person name="Kuo A."/>
            <person name="Zuccaro A."/>
            <person name="Kohler A."/>
            <person name="Nagy L.G."/>
            <person name="Floudas D."/>
            <person name="Copeland A."/>
            <person name="Barry K.W."/>
            <person name="Cichocki N."/>
            <person name="Veneault-Fourrey C."/>
            <person name="LaButti K."/>
            <person name="Lindquist E.A."/>
            <person name="Lipzen A."/>
            <person name="Lundell T."/>
            <person name="Morin E."/>
            <person name="Murat C."/>
            <person name="Sun H."/>
            <person name="Tunlid A."/>
            <person name="Henrissat B."/>
            <person name="Grigoriev I.V."/>
            <person name="Hibbett D.S."/>
            <person name="Martin F."/>
            <person name="Nordberg H.P."/>
            <person name="Cantor M.N."/>
            <person name="Hua S.X."/>
        </authorList>
    </citation>
    <scope>NUCLEOTIDE SEQUENCE [LARGE SCALE GENOMIC DNA]</scope>
    <source>
        <strain evidence="6 7">MAFF 305830</strain>
    </source>
</reference>
<dbReference type="Gene3D" id="3.40.50.410">
    <property type="entry name" value="von Willebrand factor, type A domain"/>
    <property type="match status" value="1"/>
</dbReference>
<protein>
    <recommendedName>
        <fullName evidence="8">VIT domain-containing protein</fullName>
    </recommendedName>
</protein>
<evidence type="ECO:0000259" key="4">
    <source>
        <dbReference type="PROSITE" id="PS50892"/>
    </source>
</evidence>
<dbReference type="PROSITE" id="PS50234">
    <property type="entry name" value="VWFA"/>
    <property type="match status" value="1"/>
</dbReference>
<dbReference type="Pfam" id="PF13768">
    <property type="entry name" value="VWA_3"/>
    <property type="match status" value="1"/>
</dbReference>
<dbReference type="Pfam" id="PF08487">
    <property type="entry name" value="VIT"/>
    <property type="match status" value="1"/>
</dbReference>
<evidence type="ECO:0008006" key="8">
    <source>
        <dbReference type="Google" id="ProtNLM"/>
    </source>
</evidence>
<sequence>MPYYVVGIIPVGSTVTDEYPLVQSRCHYNVLDVYTIAEVVQDYHSNATYNRDVEYVFPLPPSAAVCSFKAVIDDDRVIKGIVKEKGEAKKEYDEAVSQGKTAGLLQQEHADVFRVSLGNIKPNQKISVHISFVSVIPHDGSSPQALRITMPTAIAPRYGVAPTNIPWFKKNSGNRFELTVAIQMSKPVTSISSPSHPIGLTLGCAEKELTGDYVPSKAFVHLGDSAFLDKDIVIVISAQGLDAPRCTVERWLASEGAEKTTDAYALTLVPKFDLPALPSQEYIFLVDRSGSMGGGRMEAVKTSLQIMLKSLPSKNTTFNIVSFGSRYTSLWPKSQIYSAETVAEASKHVDTFTANYGGTELRSALQFAFSSRQALARNSTDKPPASVFVLTDGEAWDLDGINNLVKESVESAKKQDGLLRAFVLGVGNQVSTAMCEGIARAGQGSTVFVAEGEKPDAKLMSLLKAARGGVIEDLAIEWGAPESAKESEDDFEMISDPSETEKPTPQAELPPLSLFDEATPSTETAEVGPQKIAVHLPPPPTIQQAPKSDKLPIPLYPGFRCSIFAIIKQSSNSGPHSPTIKITGKVLGRAVAFQVPVSPITINASTTAKAMESGKLLHTLAAKALIQIYEDMQTSAVTKAQIERLGKRYSLASSVTSFLAIDHESSSELRSLPVVHVAVPVPSLAPVAYAMIAPQAYASAHMMGGGLSRPSPPSQMQQMQALSSSRYKSFGSMPDRAMSPPSAPPPPGGGYQASSLSAVPTGYGGGGDVNLYSMSIGSSNSSSVTGMASVLERGERLDSLADKTESLKSAASFFSRKKKSAAPVAREREDARQYSPPSAPLPPPPAPMSSPFSAAPPPPPAPIAPSASAASFTPTPGGAPSPSLAGYNYSSISSLVLTADRSAISGATSGGPLTLETIARAQQFDGSFSYDTAFLRKICEDKKAIPPIPALLAGLAGDAGVKQVIWATVLVLACLKRVFGGEKDSWEMMAEKATGFVQDALNDIGADGSAVCASLIASV</sequence>
<dbReference type="OrthoDB" id="1729737at2759"/>
<evidence type="ECO:0000256" key="2">
    <source>
        <dbReference type="SAM" id="MobiDB-lite"/>
    </source>
</evidence>
<dbReference type="SMART" id="SM00327">
    <property type="entry name" value="VWA"/>
    <property type="match status" value="1"/>
</dbReference>
<feature type="domain" description="VIT" evidence="5">
    <location>
        <begin position="5"/>
        <end position="134"/>
    </location>
</feature>
<dbReference type="CDD" id="cd15843">
    <property type="entry name" value="R-SNARE"/>
    <property type="match status" value="1"/>
</dbReference>
<dbReference type="Proteomes" id="UP000054097">
    <property type="component" value="Unassembled WGS sequence"/>
</dbReference>
<dbReference type="InterPro" id="IPR036465">
    <property type="entry name" value="vWFA_dom_sf"/>
</dbReference>
<dbReference type="AlphaFoldDB" id="A0A0C3AJJ3"/>
<feature type="region of interest" description="Disordered" evidence="2">
    <location>
        <begin position="481"/>
        <end position="509"/>
    </location>
</feature>
<feature type="region of interest" description="Disordered" evidence="2">
    <location>
        <begin position="703"/>
        <end position="756"/>
    </location>
</feature>
<accession>A0A0C3AJJ3</accession>
<dbReference type="PANTHER" id="PTHR45737:SF6">
    <property type="entry name" value="VON WILLEBRAND FACTOR A DOMAIN-CONTAINING PROTEIN 5A"/>
    <property type="match status" value="1"/>
</dbReference>
<reference evidence="7" key="2">
    <citation type="submission" date="2015-01" db="EMBL/GenBank/DDBJ databases">
        <title>Evolutionary Origins and Diversification of the Mycorrhizal Mutualists.</title>
        <authorList>
            <consortium name="DOE Joint Genome Institute"/>
            <consortium name="Mycorrhizal Genomics Consortium"/>
            <person name="Kohler A."/>
            <person name="Kuo A."/>
            <person name="Nagy L.G."/>
            <person name="Floudas D."/>
            <person name="Copeland A."/>
            <person name="Barry K.W."/>
            <person name="Cichocki N."/>
            <person name="Veneault-Fourrey C."/>
            <person name="LaButti K."/>
            <person name="Lindquist E.A."/>
            <person name="Lipzen A."/>
            <person name="Lundell T."/>
            <person name="Morin E."/>
            <person name="Murat C."/>
            <person name="Riley R."/>
            <person name="Ohm R."/>
            <person name="Sun H."/>
            <person name="Tunlid A."/>
            <person name="Henrissat B."/>
            <person name="Grigoriev I.V."/>
            <person name="Hibbett D.S."/>
            <person name="Martin F."/>
        </authorList>
    </citation>
    <scope>NUCLEOTIDE SEQUENCE [LARGE SCALE GENOMIC DNA]</scope>
    <source>
        <strain evidence="7">MAFF 305830</strain>
    </source>
</reference>
<feature type="compositionally biased region" description="Low complexity" evidence="2">
    <location>
        <begin position="864"/>
        <end position="876"/>
    </location>
</feature>
<dbReference type="SUPFAM" id="SSF58038">
    <property type="entry name" value="SNARE fusion complex"/>
    <property type="match status" value="1"/>
</dbReference>
<evidence type="ECO:0000259" key="5">
    <source>
        <dbReference type="PROSITE" id="PS51468"/>
    </source>
</evidence>
<feature type="domain" description="V-SNARE coiled-coil homology" evidence="4">
    <location>
        <begin position="768"/>
        <end position="831"/>
    </location>
</feature>
<dbReference type="PANTHER" id="PTHR45737">
    <property type="entry name" value="VON WILLEBRAND FACTOR A DOMAIN-CONTAINING PROTEIN 5A"/>
    <property type="match status" value="1"/>
</dbReference>
<feature type="compositionally biased region" description="Low complexity" evidence="2">
    <location>
        <begin position="714"/>
        <end position="740"/>
    </location>
</feature>
<dbReference type="InterPro" id="IPR013694">
    <property type="entry name" value="VIT"/>
</dbReference>
<name>A0A0C3AJJ3_SERVB</name>
<dbReference type="HOGENOM" id="CLU_003826_0_1_1"/>
<dbReference type="EMBL" id="KN824459">
    <property type="protein sequence ID" value="KIM20224.1"/>
    <property type="molecule type" value="Genomic_DNA"/>
</dbReference>
<feature type="compositionally biased region" description="Pro residues" evidence="2">
    <location>
        <begin position="837"/>
        <end position="863"/>
    </location>
</feature>
<organism evidence="6 7">
    <name type="scientific">Serendipita vermifera MAFF 305830</name>
    <dbReference type="NCBI Taxonomy" id="933852"/>
    <lineage>
        <taxon>Eukaryota</taxon>
        <taxon>Fungi</taxon>
        <taxon>Dikarya</taxon>
        <taxon>Basidiomycota</taxon>
        <taxon>Agaricomycotina</taxon>
        <taxon>Agaricomycetes</taxon>
        <taxon>Sebacinales</taxon>
        <taxon>Serendipitaceae</taxon>
        <taxon>Serendipita</taxon>
    </lineage>
</organism>
<evidence type="ECO:0000313" key="7">
    <source>
        <dbReference type="Proteomes" id="UP000054097"/>
    </source>
</evidence>
<evidence type="ECO:0000313" key="6">
    <source>
        <dbReference type="EMBL" id="KIM20224.1"/>
    </source>
</evidence>
<dbReference type="SUPFAM" id="SSF53300">
    <property type="entry name" value="vWA-like"/>
    <property type="match status" value="1"/>
</dbReference>
<dbReference type="PROSITE" id="PS51468">
    <property type="entry name" value="VIT"/>
    <property type="match status" value="1"/>
</dbReference>
<evidence type="ECO:0000259" key="3">
    <source>
        <dbReference type="PROSITE" id="PS50234"/>
    </source>
</evidence>
<evidence type="ECO:0000256" key="1">
    <source>
        <dbReference type="PROSITE-ProRule" id="PRU00290"/>
    </source>
</evidence>
<feature type="domain" description="VWFA" evidence="3">
    <location>
        <begin position="281"/>
        <end position="466"/>
    </location>
</feature>
<dbReference type="SMART" id="SM00609">
    <property type="entry name" value="VIT"/>
    <property type="match status" value="1"/>
</dbReference>
<dbReference type="InterPro" id="IPR002035">
    <property type="entry name" value="VWF_A"/>
</dbReference>
<dbReference type="STRING" id="933852.A0A0C3AJJ3"/>
<keyword evidence="1" id="KW-0175">Coiled coil</keyword>
<dbReference type="Gene3D" id="1.20.5.110">
    <property type="match status" value="1"/>
</dbReference>
<dbReference type="InterPro" id="IPR042855">
    <property type="entry name" value="V_SNARE_CC"/>
</dbReference>
<dbReference type="PROSITE" id="PS50892">
    <property type="entry name" value="V_SNARE"/>
    <property type="match status" value="1"/>
</dbReference>
<gene>
    <name evidence="6" type="ORF">M408DRAFT_145833</name>
</gene>
<keyword evidence="7" id="KW-1185">Reference proteome</keyword>